<accession>A0A239D7A5</accession>
<evidence type="ECO:0008006" key="6">
    <source>
        <dbReference type="Google" id="ProtNLM"/>
    </source>
</evidence>
<feature type="compositionally biased region" description="Basic and acidic residues" evidence="2">
    <location>
        <begin position="200"/>
        <end position="213"/>
    </location>
</feature>
<keyword evidence="3" id="KW-0472">Membrane</keyword>
<evidence type="ECO:0000313" key="5">
    <source>
        <dbReference type="Proteomes" id="UP000198379"/>
    </source>
</evidence>
<dbReference type="EMBL" id="FZNY01000010">
    <property type="protein sequence ID" value="SNS28159.1"/>
    <property type="molecule type" value="Genomic_DNA"/>
</dbReference>
<evidence type="ECO:0000256" key="2">
    <source>
        <dbReference type="SAM" id="MobiDB-lite"/>
    </source>
</evidence>
<keyword evidence="5" id="KW-1185">Reference proteome</keyword>
<evidence type="ECO:0000256" key="1">
    <source>
        <dbReference type="SAM" id="Coils"/>
    </source>
</evidence>
<protein>
    <recommendedName>
        <fullName evidence="6">NADH-quinone oxidoreductase subunit E</fullName>
    </recommendedName>
</protein>
<dbReference type="Gene3D" id="1.10.150.20">
    <property type="entry name" value="5' to 3' exonuclease, C-terminal subdomain"/>
    <property type="match status" value="1"/>
</dbReference>
<proteinExistence type="predicted"/>
<dbReference type="OrthoDB" id="9807941at2"/>
<keyword evidence="3" id="KW-1133">Transmembrane helix</keyword>
<feature type="coiled-coil region" evidence="1">
    <location>
        <begin position="52"/>
        <end position="90"/>
    </location>
</feature>
<keyword evidence="3" id="KW-0812">Transmembrane</keyword>
<feature type="transmembrane region" description="Helical" evidence="3">
    <location>
        <begin position="20"/>
        <end position="43"/>
    </location>
</feature>
<reference evidence="4 5" key="1">
    <citation type="submission" date="2017-06" db="EMBL/GenBank/DDBJ databases">
        <authorList>
            <person name="Kim H.J."/>
            <person name="Triplett B.A."/>
        </authorList>
    </citation>
    <scope>NUCLEOTIDE SEQUENCE [LARGE SCALE GENOMIC DNA]</scope>
    <source>
        <strain evidence="4 5">DSM 25597</strain>
    </source>
</reference>
<keyword evidence="1" id="KW-0175">Coiled coil</keyword>
<gene>
    <name evidence="4" type="ORF">SAMN06265376_11026</name>
</gene>
<dbReference type="RefSeq" id="WP_143337216.1">
    <property type="nucleotide sequence ID" value="NZ_BMEP01000010.1"/>
</dbReference>
<sequence length="219" mass="25155">MRLLLINNISENQETISIPIAYVEAFVMMFGAFAIGYAGATLYERYKRKATQAAVDSDIDLLKKEIQDLKEENEQQNRKLSYRKDRMDQEYEQVNFQKRAFSEDVLSKGTSAATSSTAKIDFERIGYASAEIKDNLQKITGIGPYTETKLNDLGIFTFEQISNFSEEDIIAVTKLIKFFPDRIKNDRWVPKAQQLKFEVDQQAKSSSSEEIKKKMTKVN</sequence>
<dbReference type="AlphaFoldDB" id="A0A239D7A5"/>
<evidence type="ECO:0000256" key="3">
    <source>
        <dbReference type="SAM" id="Phobius"/>
    </source>
</evidence>
<evidence type="ECO:0000313" key="4">
    <source>
        <dbReference type="EMBL" id="SNS28159.1"/>
    </source>
</evidence>
<dbReference type="Proteomes" id="UP000198379">
    <property type="component" value="Unassembled WGS sequence"/>
</dbReference>
<feature type="region of interest" description="Disordered" evidence="2">
    <location>
        <begin position="200"/>
        <end position="219"/>
    </location>
</feature>
<organism evidence="4 5">
    <name type="scientific">Dokdonia pacifica</name>
    <dbReference type="NCBI Taxonomy" id="1627892"/>
    <lineage>
        <taxon>Bacteria</taxon>
        <taxon>Pseudomonadati</taxon>
        <taxon>Bacteroidota</taxon>
        <taxon>Flavobacteriia</taxon>
        <taxon>Flavobacteriales</taxon>
        <taxon>Flavobacteriaceae</taxon>
        <taxon>Dokdonia</taxon>
    </lineage>
</organism>
<name>A0A239D7A5_9FLAO</name>